<evidence type="ECO:0000313" key="5">
    <source>
        <dbReference type="Proteomes" id="UP000215771"/>
    </source>
</evidence>
<keyword evidence="7" id="KW-1185">Reference proteome</keyword>
<dbReference type="Pfam" id="PF12728">
    <property type="entry name" value="HTH_17"/>
    <property type="match status" value="1"/>
</dbReference>
<dbReference type="Proteomes" id="UP000218041">
    <property type="component" value="Unassembled WGS sequence"/>
</dbReference>
<reference evidence="6 7" key="1">
    <citation type="submission" date="2017-08" db="EMBL/GenBank/DDBJ databases">
        <title>Whole genome sequences of 6 clinical strains closest to Corynebacterium imitans.</title>
        <authorList>
            <person name="Bernier A.-M."/>
            <person name="Burdz T."/>
            <person name="Bernard K."/>
        </authorList>
    </citation>
    <scope>NUCLEOTIDE SEQUENCE [LARGE SCALE GENOMIC DNA]</scope>
    <source>
        <strain evidence="4 6">NML92-0415</strain>
        <strain evidence="3 7">NML93-0607</strain>
    </source>
</reference>
<dbReference type="EMBL" id="NQMQ01000010">
    <property type="protein sequence ID" value="PAJ70150.1"/>
    <property type="molecule type" value="Genomic_DNA"/>
</dbReference>
<accession>A0A269PDR0</accession>
<reference evidence="2 5" key="2">
    <citation type="submission" date="2017-08" db="EMBL/GenBank/DDBJ databases">
        <authorList>
            <person name="de Groot N.N."/>
        </authorList>
    </citation>
    <scope>NUCLEOTIDE SEQUENCE [LARGE SCALE GENOMIC DNA]</scope>
    <source>
        <strain evidence="2 5">NBT06-6</strain>
    </source>
</reference>
<dbReference type="GO" id="GO:0003677">
    <property type="term" value="F:DNA binding"/>
    <property type="evidence" value="ECO:0007669"/>
    <property type="project" value="UniProtKB-KW"/>
</dbReference>
<dbReference type="InterPro" id="IPR041657">
    <property type="entry name" value="HTH_17"/>
</dbReference>
<dbReference type="RefSeq" id="WP_095276254.1">
    <property type="nucleotide sequence ID" value="NZ_CP047655.1"/>
</dbReference>
<protein>
    <submittedName>
        <fullName evidence="3">DNA-binding protein</fullName>
    </submittedName>
</protein>
<dbReference type="Proteomes" id="UP000218281">
    <property type="component" value="Unassembled WGS sequence"/>
</dbReference>
<organism evidence="2 5">
    <name type="scientific">Corynebacterium hadale</name>
    <dbReference type="NCBI Taxonomy" id="2026255"/>
    <lineage>
        <taxon>Bacteria</taxon>
        <taxon>Bacillati</taxon>
        <taxon>Actinomycetota</taxon>
        <taxon>Actinomycetes</taxon>
        <taxon>Mycobacteriales</taxon>
        <taxon>Corynebacteriaceae</taxon>
        <taxon>Corynebacterium</taxon>
    </lineage>
</organism>
<dbReference type="AlphaFoldDB" id="A0A269PDR0"/>
<evidence type="ECO:0000313" key="4">
    <source>
        <dbReference type="EMBL" id="PAT09698.1"/>
    </source>
</evidence>
<keyword evidence="3" id="KW-0238">DNA-binding</keyword>
<proteinExistence type="predicted"/>
<evidence type="ECO:0000313" key="7">
    <source>
        <dbReference type="Proteomes" id="UP000218281"/>
    </source>
</evidence>
<dbReference type="Proteomes" id="UP000215771">
    <property type="component" value="Unassembled WGS sequence"/>
</dbReference>
<evidence type="ECO:0000313" key="2">
    <source>
        <dbReference type="EMBL" id="PAJ70150.1"/>
    </source>
</evidence>
<evidence type="ECO:0000259" key="1">
    <source>
        <dbReference type="Pfam" id="PF12728"/>
    </source>
</evidence>
<sequence>MPNLSSVGSTHDELRALTKQDIADRLQISIRSVERLIEQGELKTVRPPKRGVPVRIPVGSLRAYLYGAV</sequence>
<dbReference type="EMBL" id="NSGP01000016">
    <property type="protein sequence ID" value="PAT09698.1"/>
    <property type="molecule type" value="Genomic_DNA"/>
</dbReference>
<name>A0A269PDR0_9CORY</name>
<dbReference type="EMBL" id="NSGO01000001">
    <property type="protein sequence ID" value="PAT07047.1"/>
    <property type="molecule type" value="Genomic_DNA"/>
</dbReference>
<evidence type="ECO:0000313" key="6">
    <source>
        <dbReference type="Proteomes" id="UP000218041"/>
    </source>
</evidence>
<feature type="domain" description="Helix-turn-helix" evidence="1">
    <location>
        <begin position="17"/>
        <end position="65"/>
    </location>
</feature>
<comment type="caution">
    <text evidence="2">The sequence shown here is derived from an EMBL/GenBank/DDBJ whole genome shotgun (WGS) entry which is preliminary data.</text>
</comment>
<evidence type="ECO:0000313" key="3">
    <source>
        <dbReference type="EMBL" id="PAT07047.1"/>
    </source>
</evidence>
<gene>
    <name evidence="2" type="ORF">CIG21_04655</name>
    <name evidence="4" type="ORF">CKJ80_10070</name>
    <name evidence="3" type="ORF">CKJ81_00140</name>
</gene>